<feature type="region of interest" description="Disordered" evidence="1">
    <location>
        <begin position="449"/>
        <end position="486"/>
    </location>
</feature>
<reference evidence="2 3" key="2">
    <citation type="submission" date="2020-07" db="EMBL/GenBank/DDBJ databases">
        <title>Genome assembly of wild tea tree DASZ reveals pedigree and selection history of tea varieties.</title>
        <authorList>
            <person name="Zhang W."/>
        </authorList>
    </citation>
    <scope>NUCLEOTIDE SEQUENCE [LARGE SCALE GENOMIC DNA]</scope>
    <source>
        <strain evidence="3">cv. G240</strain>
        <tissue evidence="2">Leaf</tissue>
    </source>
</reference>
<gene>
    <name evidence="2" type="ORF">HYC85_030641</name>
</gene>
<protein>
    <submittedName>
        <fullName evidence="2">Uncharacterized protein</fullName>
    </submittedName>
</protein>
<organism evidence="2 3">
    <name type="scientific">Camellia sinensis</name>
    <name type="common">Tea plant</name>
    <name type="synonym">Thea sinensis</name>
    <dbReference type="NCBI Taxonomy" id="4442"/>
    <lineage>
        <taxon>Eukaryota</taxon>
        <taxon>Viridiplantae</taxon>
        <taxon>Streptophyta</taxon>
        <taxon>Embryophyta</taxon>
        <taxon>Tracheophyta</taxon>
        <taxon>Spermatophyta</taxon>
        <taxon>Magnoliopsida</taxon>
        <taxon>eudicotyledons</taxon>
        <taxon>Gunneridae</taxon>
        <taxon>Pentapetalae</taxon>
        <taxon>asterids</taxon>
        <taxon>Ericales</taxon>
        <taxon>Theaceae</taxon>
        <taxon>Camellia</taxon>
    </lineage>
</organism>
<dbReference type="EMBL" id="JACBKZ010000014">
    <property type="protein sequence ID" value="KAF5934470.1"/>
    <property type="molecule type" value="Genomic_DNA"/>
</dbReference>
<feature type="region of interest" description="Disordered" evidence="1">
    <location>
        <begin position="96"/>
        <end position="115"/>
    </location>
</feature>
<reference evidence="3" key="1">
    <citation type="journal article" date="2020" name="Nat. Commun.">
        <title>Genome assembly of wild tea tree DASZ reveals pedigree and selection history of tea varieties.</title>
        <authorList>
            <person name="Zhang W."/>
            <person name="Zhang Y."/>
            <person name="Qiu H."/>
            <person name="Guo Y."/>
            <person name="Wan H."/>
            <person name="Zhang X."/>
            <person name="Scossa F."/>
            <person name="Alseekh S."/>
            <person name="Zhang Q."/>
            <person name="Wang P."/>
            <person name="Xu L."/>
            <person name="Schmidt M.H."/>
            <person name="Jia X."/>
            <person name="Li D."/>
            <person name="Zhu A."/>
            <person name="Guo F."/>
            <person name="Chen W."/>
            <person name="Ni D."/>
            <person name="Usadel B."/>
            <person name="Fernie A.R."/>
            <person name="Wen W."/>
        </authorList>
    </citation>
    <scope>NUCLEOTIDE SEQUENCE [LARGE SCALE GENOMIC DNA]</scope>
    <source>
        <strain evidence="3">cv. G240</strain>
    </source>
</reference>
<accession>A0A7J7G185</accession>
<sequence length="486" mass="54400">MGTVVYDHEKWPTATERWSTRPLPPFGKRKQNLRPTHAARGWSFRTPICTYLLGSVQPSKFTPLRTCGLTPRNSDSCQRPRVRYHQSYLSSGTWISSGVGSKQRSRTSKLEPNGSNLEDQAWKIYSHSRTSPPFSRASLSKGKDLRQNDLFLVGSTAIMVKHAKFPSDFLLKASATLLALPGECLVRHPNTSPALARGHRLIFCASCDSWHPLCSPPYACMEGFPSKQACLALSILASSMRSLDHPHDLASFRILCSVTVIVLSLSLVLPRALVSIQVSFGQNGFVQHFGVSRHIVQVNPVLNRSAKPTLELPGLHVFIVGHVRCKPRQFSSKQRSRTSKLEPNDSNLEDQAWKIYSHSRTSPPFSRASLSKGKDLRQNDLFLGLPAVLTISSDTWHYRSPCDPWPLDLEFRSLSSSTSTVISTCAAASTRRATMELIWLGPLKLPREETHPRLHGVPPRLGLRPKFERDDDPRLKESQEIKDLEC</sequence>
<name>A0A7J7G185_CAMSI</name>
<feature type="compositionally biased region" description="Basic and acidic residues" evidence="1">
    <location>
        <begin position="465"/>
        <end position="486"/>
    </location>
</feature>
<evidence type="ECO:0000256" key="1">
    <source>
        <dbReference type="SAM" id="MobiDB-lite"/>
    </source>
</evidence>
<evidence type="ECO:0000313" key="3">
    <source>
        <dbReference type="Proteomes" id="UP000593564"/>
    </source>
</evidence>
<proteinExistence type="predicted"/>
<keyword evidence="3" id="KW-1185">Reference proteome</keyword>
<evidence type="ECO:0000313" key="2">
    <source>
        <dbReference type="EMBL" id="KAF5934470.1"/>
    </source>
</evidence>
<dbReference type="Proteomes" id="UP000593564">
    <property type="component" value="Unassembled WGS sequence"/>
</dbReference>
<comment type="caution">
    <text evidence="2">The sequence shown here is derived from an EMBL/GenBank/DDBJ whole genome shotgun (WGS) entry which is preliminary data.</text>
</comment>
<dbReference type="AlphaFoldDB" id="A0A7J7G185"/>